<sequence length="109" mass="12673">MEFFRWIVGLTPSRCRFNKNFLRNEDFTKQMMSVLVINEIEKEVVQMEMSKVGFQMAELAASMTAEHVPDYSWLATENTTRRRKNLSLEICSTTSELESVVLSDTVCYC</sequence>
<reference evidence="1 2" key="2">
    <citation type="submission" date="2018-11" db="EMBL/GenBank/DDBJ databases">
        <authorList>
            <consortium name="Pathogen Informatics"/>
        </authorList>
    </citation>
    <scope>NUCLEOTIDE SEQUENCE [LARGE SCALE GENOMIC DNA]</scope>
</reference>
<proteinExistence type="predicted"/>
<evidence type="ECO:0000313" key="2">
    <source>
        <dbReference type="Proteomes" id="UP000271098"/>
    </source>
</evidence>
<dbReference type="Proteomes" id="UP000271098">
    <property type="component" value="Unassembled WGS sequence"/>
</dbReference>
<reference evidence="3" key="1">
    <citation type="submission" date="2016-06" db="UniProtKB">
        <authorList>
            <consortium name="WormBaseParasite"/>
        </authorList>
    </citation>
    <scope>IDENTIFICATION</scope>
</reference>
<dbReference type="AlphaFoldDB" id="A0A183ESM9"/>
<keyword evidence="2" id="KW-1185">Reference proteome</keyword>
<dbReference type="EMBL" id="UYRT01099578">
    <property type="protein sequence ID" value="VDN42216.1"/>
    <property type="molecule type" value="Genomic_DNA"/>
</dbReference>
<accession>A0A183ESM9</accession>
<name>A0A183ESM9_9BILA</name>
<dbReference type="WBParaSite" id="GPUH_0002400001-mRNA-1">
    <property type="protein sequence ID" value="GPUH_0002400001-mRNA-1"/>
    <property type="gene ID" value="GPUH_0002400001"/>
</dbReference>
<gene>
    <name evidence="1" type="ORF">GPUH_LOCUS23969</name>
</gene>
<evidence type="ECO:0000313" key="1">
    <source>
        <dbReference type="EMBL" id="VDN42216.1"/>
    </source>
</evidence>
<organism evidence="3">
    <name type="scientific">Gongylonema pulchrum</name>
    <dbReference type="NCBI Taxonomy" id="637853"/>
    <lineage>
        <taxon>Eukaryota</taxon>
        <taxon>Metazoa</taxon>
        <taxon>Ecdysozoa</taxon>
        <taxon>Nematoda</taxon>
        <taxon>Chromadorea</taxon>
        <taxon>Rhabditida</taxon>
        <taxon>Spirurina</taxon>
        <taxon>Spiruromorpha</taxon>
        <taxon>Spiruroidea</taxon>
        <taxon>Gongylonematidae</taxon>
        <taxon>Gongylonema</taxon>
    </lineage>
</organism>
<evidence type="ECO:0000313" key="3">
    <source>
        <dbReference type="WBParaSite" id="GPUH_0002400001-mRNA-1"/>
    </source>
</evidence>
<protein>
    <submittedName>
        <fullName evidence="3">Ovule protein</fullName>
    </submittedName>
</protein>